<dbReference type="PANTHER" id="PTHR43191:SF2">
    <property type="entry name" value="RRNA METHYLTRANSFERASE 3, MITOCHONDRIAL"/>
    <property type="match status" value="1"/>
</dbReference>
<dbReference type="Pfam" id="PF00588">
    <property type="entry name" value="SpoU_methylase"/>
    <property type="match status" value="1"/>
</dbReference>
<dbReference type="InterPro" id="IPR029064">
    <property type="entry name" value="Ribosomal_eL30-like_sf"/>
</dbReference>
<feature type="domain" description="MRM3-like substrate binding" evidence="5">
    <location>
        <begin position="84"/>
        <end position="124"/>
    </location>
</feature>
<dbReference type="GO" id="GO:0032259">
    <property type="term" value="P:methylation"/>
    <property type="evidence" value="ECO:0007669"/>
    <property type="project" value="UniProtKB-KW"/>
</dbReference>
<accession>A0AAE1UH79</accession>
<dbReference type="AlphaFoldDB" id="A0AAE1UH79"/>
<keyword evidence="2" id="KW-0489">Methyltransferase</keyword>
<dbReference type="InterPro" id="IPR053888">
    <property type="entry name" value="MRM3-like_sub_bind"/>
</dbReference>
<dbReference type="InterPro" id="IPR029028">
    <property type="entry name" value="Alpha/beta_knot_MTases"/>
</dbReference>
<dbReference type="PANTHER" id="PTHR43191">
    <property type="entry name" value="RRNA METHYLTRANSFERASE 3"/>
    <property type="match status" value="1"/>
</dbReference>
<dbReference type="Gene3D" id="3.40.1280.10">
    <property type="match status" value="1"/>
</dbReference>
<dbReference type="Pfam" id="PF22435">
    <property type="entry name" value="MRM3-like_sub_bind"/>
    <property type="match status" value="1"/>
</dbReference>
<dbReference type="InterPro" id="IPR029026">
    <property type="entry name" value="tRNA_m1G_MTases_N"/>
</dbReference>
<dbReference type="GO" id="GO:0006396">
    <property type="term" value="P:RNA processing"/>
    <property type="evidence" value="ECO:0007669"/>
    <property type="project" value="InterPro"/>
</dbReference>
<gene>
    <name evidence="6" type="ORF">Pmani_004807</name>
</gene>
<keyword evidence="7" id="KW-1185">Reference proteome</keyword>
<proteinExistence type="inferred from homology"/>
<dbReference type="EMBL" id="JAWZYT010000350">
    <property type="protein sequence ID" value="KAK4324558.1"/>
    <property type="molecule type" value="Genomic_DNA"/>
</dbReference>
<dbReference type="GO" id="GO:0008173">
    <property type="term" value="F:RNA methyltransferase activity"/>
    <property type="evidence" value="ECO:0007669"/>
    <property type="project" value="InterPro"/>
</dbReference>
<feature type="domain" description="tRNA/rRNA methyltransferase SpoU type" evidence="4">
    <location>
        <begin position="191"/>
        <end position="277"/>
    </location>
</feature>
<comment type="caution">
    <text evidence="6">The sequence shown here is derived from an EMBL/GenBank/DDBJ whole genome shotgun (WGS) entry which is preliminary data.</text>
</comment>
<evidence type="ECO:0000313" key="6">
    <source>
        <dbReference type="EMBL" id="KAK4324558.1"/>
    </source>
</evidence>
<evidence type="ECO:0000259" key="5">
    <source>
        <dbReference type="Pfam" id="PF22435"/>
    </source>
</evidence>
<dbReference type="SUPFAM" id="SSF55315">
    <property type="entry name" value="L30e-like"/>
    <property type="match status" value="1"/>
</dbReference>
<protein>
    <submittedName>
        <fullName evidence="6">Uncharacterized protein</fullName>
    </submittedName>
</protein>
<reference evidence="6" key="1">
    <citation type="submission" date="2023-11" db="EMBL/GenBank/DDBJ databases">
        <title>Genome assemblies of two species of porcelain crab, Petrolisthes cinctipes and Petrolisthes manimaculis (Anomura: Porcellanidae).</title>
        <authorList>
            <person name="Angst P."/>
        </authorList>
    </citation>
    <scope>NUCLEOTIDE SEQUENCE</scope>
    <source>
        <strain evidence="6">PB745_02</strain>
        <tissue evidence="6">Gill</tissue>
    </source>
</reference>
<evidence type="ECO:0000256" key="1">
    <source>
        <dbReference type="ARBA" id="ARBA00007228"/>
    </source>
</evidence>
<organism evidence="6 7">
    <name type="scientific">Petrolisthes manimaculis</name>
    <dbReference type="NCBI Taxonomy" id="1843537"/>
    <lineage>
        <taxon>Eukaryota</taxon>
        <taxon>Metazoa</taxon>
        <taxon>Ecdysozoa</taxon>
        <taxon>Arthropoda</taxon>
        <taxon>Crustacea</taxon>
        <taxon>Multicrustacea</taxon>
        <taxon>Malacostraca</taxon>
        <taxon>Eumalacostraca</taxon>
        <taxon>Eucarida</taxon>
        <taxon>Decapoda</taxon>
        <taxon>Pleocyemata</taxon>
        <taxon>Anomura</taxon>
        <taxon>Galatheoidea</taxon>
        <taxon>Porcellanidae</taxon>
        <taxon>Petrolisthes</taxon>
    </lineage>
</organism>
<evidence type="ECO:0000256" key="2">
    <source>
        <dbReference type="ARBA" id="ARBA00022603"/>
    </source>
</evidence>
<dbReference type="Proteomes" id="UP001292094">
    <property type="component" value="Unassembled WGS sequence"/>
</dbReference>
<comment type="similarity">
    <text evidence="1">Belongs to the class IV-like SAM-binding methyltransferase superfamily. RNA methyltransferase TrmH family.</text>
</comment>
<dbReference type="Gene3D" id="3.30.1330.30">
    <property type="match status" value="1"/>
</dbReference>
<dbReference type="SUPFAM" id="SSF75217">
    <property type="entry name" value="alpha/beta knot"/>
    <property type="match status" value="1"/>
</dbReference>
<evidence type="ECO:0000259" key="4">
    <source>
        <dbReference type="Pfam" id="PF00588"/>
    </source>
</evidence>
<name>A0AAE1UH79_9EUCA</name>
<dbReference type="GO" id="GO:0003723">
    <property type="term" value="F:RNA binding"/>
    <property type="evidence" value="ECO:0007669"/>
    <property type="project" value="InterPro"/>
</dbReference>
<dbReference type="InterPro" id="IPR051259">
    <property type="entry name" value="rRNA_Methyltransferase"/>
</dbReference>
<dbReference type="InterPro" id="IPR001537">
    <property type="entry name" value="SpoU_MeTrfase"/>
</dbReference>
<evidence type="ECO:0000256" key="3">
    <source>
        <dbReference type="ARBA" id="ARBA00022679"/>
    </source>
</evidence>
<evidence type="ECO:0000313" key="7">
    <source>
        <dbReference type="Proteomes" id="UP001292094"/>
    </source>
</evidence>
<sequence length="414" mass="46411">MVARKPVRVHLPVADKVQQTEQYYDDMLRNVKKTTVQKPEKKVNPEKDEISERETVKTEVEADMKHDIQHQMLEDAKHHIKTLLHNVSSRKFREKNELFVAEGERIVKESLDAGAQPEAIFFTRLSQIVRLTGSEAKFGVDELCTLNSLPLYRAPYKTLQMWSALTTSPGIVGVFKIPTTPVSEPQTRLPVSLVLDEIREPANLGGILRTAAAAGASNVILMKGCCDPWERKVVRAGCGAHFRLKFTVKATWDSLSNHLPENMQLLVADMCHNNDYETETDEMRSSVNSISKTHQNESKSIKSEEEFDSVYEVDSEGNSVFIDPSYNDMDHLRTYENVQLPVLYYNKLNIYPDVLDGTVVIVGGENGLSNAAKKFATKNYGTQIAIPLANGMDSLNSSVASGIILYEISGQYKQ</sequence>
<keyword evidence="3" id="KW-0808">Transferase</keyword>